<sequence length="62" mass="7305">MVEVFIQPKDYVSYATGYRIFAFGDPCTKFRYRLRVNPDNIRRVDRTPKGVLYVLKVCKTAK</sequence>
<dbReference type="AlphaFoldDB" id="A0A1I3UHL2"/>
<accession>A0A1I3UHL2</accession>
<name>A0A1I3UHL2_9BACL</name>
<reference evidence="1 2" key="1">
    <citation type="submission" date="2016-10" db="EMBL/GenBank/DDBJ databases">
        <authorList>
            <person name="de Groot N.N."/>
        </authorList>
    </citation>
    <scope>NUCLEOTIDE SEQUENCE [LARGE SCALE GENOMIC DNA]</scope>
    <source>
        <strain evidence="1 2">DSM 44778</strain>
    </source>
</reference>
<proteinExistence type="predicted"/>
<gene>
    <name evidence="1" type="ORF">SAMN05421852_12533</name>
</gene>
<keyword evidence="2" id="KW-1185">Reference proteome</keyword>
<dbReference type="Proteomes" id="UP000199545">
    <property type="component" value="Unassembled WGS sequence"/>
</dbReference>
<evidence type="ECO:0000313" key="1">
    <source>
        <dbReference type="EMBL" id="SFJ82998.1"/>
    </source>
</evidence>
<evidence type="ECO:0000313" key="2">
    <source>
        <dbReference type="Proteomes" id="UP000199545"/>
    </source>
</evidence>
<protein>
    <submittedName>
        <fullName evidence="1">Uncharacterized protein</fullName>
    </submittedName>
</protein>
<dbReference type="STRING" id="46223.SAMN05421852_12533"/>
<dbReference type="EMBL" id="FORR01000025">
    <property type="protein sequence ID" value="SFJ82998.1"/>
    <property type="molecule type" value="Genomic_DNA"/>
</dbReference>
<organism evidence="1 2">
    <name type="scientific">Thermoflavimicrobium dichotomicum</name>
    <dbReference type="NCBI Taxonomy" id="46223"/>
    <lineage>
        <taxon>Bacteria</taxon>
        <taxon>Bacillati</taxon>
        <taxon>Bacillota</taxon>
        <taxon>Bacilli</taxon>
        <taxon>Bacillales</taxon>
        <taxon>Thermoactinomycetaceae</taxon>
        <taxon>Thermoflavimicrobium</taxon>
    </lineage>
</organism>